<gene>
    <name evidence="2" type="ORF">C7I55_23110</name>
</gene>
<dbReference type="RefSeq" id="WP_106515395.1">
    <property type="nucleotide sequence ID" value="NZ_PXYI01000009.1"/>
</dbReference>
<evidence type="ECO:0008006" key="4">
    <source>
        <dbReference type="Google" id="ProtNLM"/>
    </source>
</evidence>
<evidence type="ECO:0000313" key="3">
    <source>
        <dbReference type="Proteomes" id="UP000241167"/>
    </source>
</evidence>
<reference evidence="2 3" key="1">
    <citation type="submission" date="2018-03" db="EMBL/GenBank/DDBJ databases">
        <title>The draft genome of Sphingosinicella sp. GL-C-18.</title>
        <authorList>
            <person name="Liu L."/>
            <person name="Li L."/>
            <person name="Liang L."/>
            <person name="Zhang X."/>
            <person name="Wang T."/>
        </authorList>
    </citation>
    <scope>NUCLEOTIDE SEQUENCE [LARGE SCALE GENOMIC DNA]</scope>
    <source>
        <strain evidence="2 3">GL-C-18</strain>
    </source>
</reference>
<name>A0A2P7QHF3_9SPHN</name>
<keyword evidence="3" id="KW-1185">Reference proteome</keyword>
<evidence type="ECO:0000313" key="2">
    <source>
        <dbReference type="EMBL" id="PSJ37404.1"/>
    </source>
</evidence>
<dbReference type="OrthoDB" id="7507714at2"/>
<dbReference type="Proteomes" id="UP000241167">
    <property type="component" value="Unassembled WGS sequence"/>
</dbReference>
<feature type="chain" id="PRO_5015200636" description="Surface antigen domain-containing protein" evidence="1">
    <location>
        <begin position="25"/>
        <end position="167"/>
    </location>
</feature>
<sequence length="167" mass="17270">MLRALIVAYVLLAPLPGPAPVAWAADYQAAEKQRCEGGTKKKNGLAGFMGNIAAGVLGRGAAGTVGSFLPARELLSEALVAILDCKEQQQAAQATNQAVRGGVGTTASWTSESRANVSGSSSVTGAEQLADGSHCMTVNDVVIVDGEETKAPKRLCRRPGTSRYVRV</sequence>
<keyword evidence="1" id="KW-0732">Signal</keyword>
<dbReference type="EMBL" id="PXYI01000009">
    <property type="protein sequence ID" value="PSJ37404.1"/>
    <property type="molecule type" value="Genomic_DNA"/>
</dbReference>
<feature type="signal peptide" evidence="1">
    <location>
        <begin position="1"/>
        <end position="24"/>
    </location>
</feature>
<comment type="caution">
    <text evidence="2">The sequence shown here is derived from an EMBL/GenBank/DDBJ whole genome shotgun (WGS) entry which is preliminary data.</text>
</comment>
<dbReference type="AlphaFoldDB" id="A0A2P7QHF3"/>
<protein>
    <recommendedName>
        <fullName evidence="4">Surface antigen domain-containing protein</fullName>
    </recommendedName>
</protein>
<accession>A0A2P7QHF3</accession>
<organism evidence="2 3">
    <name type="scientific">Allosphingosinicella deserti</name>
    <dbReference type="NCBI Taxonomy" id="2116704"/>
    <lineage>
        <taxon>Bacteria</taxon>
        <taxon>Pseudomonadati</taxon>
        <taxon>Pseudomonadota</taxon>
        <taxon>Alphaproteobacteria</taxon>
        <taxon>Sphingomonadales</taxon>
        <taxon>Sphingomonadaceae</taxon>
        <taxon>Allosphingosinicella</taxon>
    </lineage>
</organism>
<evidence type="ECO:0000256" key="1">
    <source>
        <dbReference type="SAM" id="SignalP"/>
    </source>
</evidence>
<proteinExistence type="predicted"/>